<organism evidence="2">
    <name type="scientific">bioreactor metagenome</name>
    <dbReference type="NCBI Taxonomy" id="1076179"/>
    <lineage>
        <taxon>unclassified sequences</taxon>
        <taxon>metagenomes</taxon>
        <taxon>ecological metagenomes</taxon>
    </lineage>
</organism>
<protein>
    <submittedName>
        <fullName evidence="2">Uncharacterized protein</fullName>
    </submittedName>
</protein>
<sequence length="150" mass="16221">MGGRHRRGPGAEAPVQRHGGGSQPLPHGGAGAVQPKKWDILPAHGEGGGDTLIEQITRVDIIQNRRGLTGLFQRGLQRLLLHGAFRLLPAFFSKGVIGSNYVEERGQRPFALLFTHNAGIARDYRRIGKGHGLAALFLIFHDGSLPSHTN</sequence>
<gene>
    <name evidence="2" type="ORF">SDC9_159386</name>
</gene>
<name>A0A645FEQ1_9ZZZZ</name>
<comment type="caution">
    <text evidence="2">The sequence shown here is derived from an EMBL/GenBank/DDBJ whole genome shotgun (WGS) entry which is preliminary data.</text>
</comment>
<reference evidence="2" key="1">
    <citation type="submission" date="2019-08" db="EMBL/GenBank/DDBJ databases">
        <authorList>
            <person name="Kucharzyk K."/>
            <person name="Murdoch R.W."/>
            <person name="Higgins S."/>
            <person name="Loffler F."/>
        </authorList>
    </citation>
    <scope>NUCLEOTIDE SEQUENCE</scope>
</reference>
<feature type="region of interest" description="Disordered" evidence="1">
    <location>
        <begin position="1"/>
        <end position="34"/>
    </location>
</feature>
<evidence type="ECO:0000313" key="2">
    <source>
        <dbReference type="EMBL" id="MPN12076.1"/>
    </source>
</evidence>
<evidence type="ECO:0000256" key="1">
    <source>
        <dbReference type="SAM" id="MobiDB-lite"/>
    </source>
</evidence>
<accession>A0A645FEQ1</accession>
<proteinExistence type="predicted"/>
<dbReference type="AlphaFoldDB" id="A0A645FEQ1"/>
<dbReference type="EMBL" id="VSSQ01058347">
    <property type="protein sequence ID" value="MPN12076.1"/>
    <property type="molecule type" value="Genomic_DNA"/>
</dbReference>